<reference evidence="7" key="1">
    <citation type="submission" date="2015-06" db="EMBL/GenBank/DDBJ databases">
        <title>Comparative genomics of Burkholderia leaf nodule symbionts.</title>
        <authorList>
            <person name="Carlier A."/>
            <person name="Eberl L."/>
            <person name="Pinto-Carbo M."/>
        </authorList>
    </citation>
    <scope>NUCLEOTIDE SEQUENCE [LARGE SCALE GENOMIC DNA]</scope>
    <source>
        <strain evidence="7">UZHbot4</strain>
    </source>
</reference>
<evidence type="ECO:0000256" key="4">
    <source>
        <dbReference type="ARBA" id="ARBA00022833"/>
    </source>
</evidence>
<protein>
    <submittedName>
        <fullName evidence="6">Succinylglutamate desuccinylase/aspartoacylase</fullName>
    </submittedName>
</protein>
<keyword evidence="4" id="KW-0862">Zinc</keyword>
<dbReference type="GO" id="GO:0016788">
    <property type="term" value="F:hydrolase activity, acting on ester bonds"/>
    <property type="evidence" value="ECO:0007669"/>
    <property type="project" value="InterPro"/>
</dbReference>
<dbReference type="AlphaFoldDB" id="A0A0L0MG17"/>
<dbReference type="EMBL" id="LFJJ01000016">
    <property type="protein sequence ID" value="KND61617.1"/>
    <property type="molecule type" value="Genomic_DNA"/>
</dbReference>
<gene>
    <name evidence="6" type="ORF">BVER_06103</name>
</gene>
<proteinExistence type="predicted"/>
<organism evidence="6 7">
    <name type="scientific">Candidatus Burkholderia verschuerenii</name>
    <dbReference type="NCBI Taxonomy" id="242163"/>
    <lineage>
        <taxon>Bacteria</taxon>
        <taxon>Pseudomonadati</taxon>
        <taxon>Pseudomonadota</taxon>
        <taxon>Betaproteobacteria</taxon>
        <taxon>Burkholderiales</taxon>
        <taxon>Burkholderiaceae</taxon>
        <taxon>Burkholderia</taxon>
    </lineage>
</organism>
<evidence type="ECO:0000256" key="1">
    <source>
        <dbReference type="ARBA" id="ARBA00001947"/>
    </source>
</evidence>
<dbReference type="InterPro" id="IPR053138">
    <property type="entry name" value="N-alpha-Ac-DABA_deacetylase"/>
</dbReference>
<keyword evidence="2" id="KW-0479">Metal-binding</keyword>
<sequence>MRCLSFLTERFRPRCRFNTISSSACRWVRDARALTSYRFGPHDDTLPSVFIQASLHADELPGLVVAWYLKRILAELEAQGQLKARIVLVPLANPAGLNQHWFGAHMGRFDMRSGQDFNRRFPELGPDVAMKIRHLLSDDEANNGTLVRSALREALGARRPHDELESQRLELMKLACAADLVLDLHCDWEAVLHLYTTPDAWPTIEPLARYLGSEAQLLADVSGGEPFDEACASAWRYVRGAFGDRYPMPVGMTAVTLELRGVRDVSHEFAARDAQAIADYLTHAGLIAGEARAMPPLRQPATPLAGCDYVCAPSSGVILHMQDLGARVRAGDTIAELLDPLDDCLMPLVAQTDGLLYARHWTRFATAGMLVARIAGEGATRQGALLVP</sequence>
<dbReference type="PANTHER" id="PTHR37326">
    <property type="entry name" value="BLL3975 PROTEIN"/>
    <property type="match status" value="1"/>
</dbReference>
<dbReference type="SUPFAM" id="SSF53187">
    <property type="entry name" value="Zn-dependent exopeptidases"/>
    <property type="match status" value="1"/>
</dbReference>
<evidence type="ECO:0000256" key="3">
    <source>
        <dbReference type="ARBA" id="ARBA00022801"/>
    </source>
</evidence>
<dbReference type="CDD" id="cd06250">
    <property type="entry name" value="M14_PaAOTO_like"/>
    <property type="match status" value="1"/>
</dbReference>
<dbReference type="Gene3D" id="3.40.630.10">
    <property type="entry name" value="Zn peptidases"/>
    <property type="match status" value="1"/>
</dbReference>
<dbReference type="Pfam" id="PF24827">
    <property type="entry name" value="AstE_AspA_cat"/>
    <property type="match status" value="1"/>
</dbReference>
<evidence type="ECO:0000313" key="7">
    <source>
        <dbReference type="Proteomes" id="UP000036959"/>
    </source>
</evidence>
<comment type="cofactor">
    <cofactor evidence="1">
        <name>Zn(2+)</name>
        <dbReference type="ChEBI" id="CHEBI:29105"/>
    </cofactor>
</comment>
<keyword evidence="3" id="KW-0378">Hydrolase</keyword>
<name>A0A0L0MG17_9BURK</name>
<feature type="domain" description="Succinylglutamate desuccinylase/Aspartoacylase catalytic" evidence="5">
    <location>
        <begin position="47"/>
        <end position="283"/>
    </location>
</feature>
<evidence type="ECO:0000259" key="5">
    <source>
        <dbReference type="Pfam" id="PF24827"/>
    </source>
</evidence>
<dbReference type="GO" id="GO:0046872">
    <property type="term" value="F:metal ion binding"/>
    <property type="evidence" value="ECO:0007669"/>
    <property type="project" value="UniProtKB-KW"/>
</dbReference>
<dbReference type="PANTHER" id="PTHR37326:SF1">
    <property type="entry name" value="BLL3975 PROTEIN"/>
    <property type="match status" value="1"/>
</dbReference>
<evidence type="ECO:0000256" key="2">
    <source>
        <dbReference type="ARBA" id="ARBA00022723"/>
    </source>
</evidence>
<keyword evidence="7" id="KW-1185">Reference proteome</keyword>
<comment type="caution">
    <text evidence="6">The sequence shown here is derived from an EMBL/GenBank/DDBJ whole genome shotgun (WGS) entry which is preliminary data.</text>
</comment>
<dbReference type="InterPro" id="IPR055438">
    <property type="entry name" value="AstE_AspA_cat"/>
</dbReference>
<accession>A0A0L0MG17</accession>
<dbReference type="Proteomes" id="UP000036959">
    <property type="component" value="Unassembled WGS sequence"/>
</dbReference>
<dbReference type="PATRIC" id="fig|242163.4.peg.1873"/>
<evidence type="ECO:0000313" key="6">
    <source>
        <dbReference type="EMBL" id="KND61617.1"/>
    </source>
</evidence>